<name>A0A2G2YRV7_CAPAN</name>
<evidence type="ECO:0000256" key="1">
    <source>
        <dbReference type="SAM" id="Phobius"/>
    </source>
</evidence>
<proteinExistence type="predicted"/>
<sequence length="69" mass="7783">MHYSDENQWFDAIVSADAFKNLKSVPDIFLTASWILDVPISEVVSRVCNATFLIAIIGFLVRHLAVSRM</sequence>
<dbReference type="AlphaFoldDB" id="A0A2G2YRV7"/>
<dbReference type="STRING" id="4072.A0A2G2YRV7"/>
<gene>
    <name evidence="2" type="ORF">T459_23265</name>
</gene>
<reference evidence="2 3" key="2">
    <citation type="journal article" date="2017" name="Genome Biol.">
        <title>New reference genome sequences of hot pepper reveal the massive evolution of plant disease-resistance genes by retroduplication.</title>
        <authorList>
            <person name="Kim S."/>
            <person name="Park J."/>
            <person name="Yeom S.I."/>
            <person name="Kim Y.M."/>
            <person name="Seo E."/>
            <person name="Kim K.T."/>
            <person name="Kim M.S."/>
            <person name="Lee J.M."/>
            <person name="Cheong K."/>
            <person name="Shin H.S."/>
            <person name="Kim S.B."/>
            <person name="Han K."/>
            <person name="Lee J."/>
            <person name="Park M."/>
            <person name="Lee H.A."/>
            <person name="Lee H.Y."/>
            <person name="Lee Y."/>
            <person name="Oh S."/>
            <person name="Lee J.H."/>
            <person name="Choi E."/>
            <person name="Choi E."/>
            <person name="Lee S.E."/>
            <person name="Jeon J."/>
            <person name="Kim H."/>
            <person name="Choi G."/>
            <person name="Song H."/>
            <person name="Lee J."/>
            <person name="Lee S.C."/>
            <person name="Kwon J.K."/>
            <person name="Lee H.Y."/>
            <person name="Koo N."/>
            <person name="Hong Y."/>
            <person name="Kim R.W."/>
            <person name="Kang W.H."/>
            <person name="Huh J.H."/>
            <person name="Kang B.C."/>
            <person name="Yang T.J."/>
            <person name="Lee Y.H."/>
            <person name="Bennetzen J.L."/>
            <person name="Choi D."/>
        </authorList>
    </citation>
    <scope>NUCLEOTIDE SEQUENCE [LARGE SCALE GENOMIC DNA]</scope>
    <source>
        <strain evidence="3">cv. CM334</strain>
    </source>
</reference>
<evidence type="ECO:0000313" key="2">
    <source>
        <dbReference type="EMBL" id="PHT72480.1"/>
    </source>
</evidence>
<keyword evidence="1" id="KW-0472">Membrane</keyword>
<accession>A0A2G2YRV7</accession>
<dbReference type="Gramene" id="PHT72480">
    <property type="protein sequence ID" value="PHT72480"/>
    <property type="gene ID" value="T459_23265"/>
</dbReference>
<organism evidence="2 3">
    <name type="scientific">Capsicum annuum</name>
    <name type="common">Capsicum pepper</name>
    <dbReference type="NCBI Taxonomy" id="4072"/>
    <lineage>
        <taxon>Eukaryota</taxon>
        <taxon>Viridiplantae</taxon>
        <taxon>Streptophyta</taxon>
        <taxon>Embryophyta</taxon>
        <taxon>Tracheophyta</taxon>
        <taxon>Spermatophyta</taxon>
        <taxon>Magnoliopsida</taxon>
        <taxon>eudicotyledons</taxon>
        <taxon>Gunneridae</taxon>
        <taxon>Pentapetalae</taxon>
        <taxon>asterids</taxon>
        <taxon>lamiids</taxon>
        <taxon>Solanales</taxon>
        <taxon>Solanaceae</taxon>
        <taxon>Solanoideae</taxon>
        <taxon>Capsiceae</taxon>
        <taxon>Capsicum</taxon>
    </lineage>
</organism>
<protein>
    <submittedName>
        <fullName evidence="2">Uncharacterized protein</fullName>
    </submittedName>
</protein>
<feature type="transmembrane region" description="Helical" evidence="1">
    <location>
        <begin position="43"/>
        <end position="61"/>
    </location>
</feature>
<evidence type="ECO:0000313" key="3">
    <source>
        <dbReference type="Proteomes" id="UP000222542"/>
    </source>
</evidence>
<reference evidence="2 3" key="1">
    <citation type="journal article" date="2014" name="Nat. Genet.">
        <title>Genome sequence of the hot pepper provides insights into the evolution of pungency in Capsicum species.</title>
        <authorList>
            <person name="Kim S."/>
            <person name="Park M."/>
            <person name="Yeom S.I."/>
            <person name="Kim Y.M."/>
            <person name="Lee J.M."/>
            <person name="Lee H.A."/>
            <person name="Seo E."/>
            <person name="Choi J."/>
            <person name="Cheong K."/>
            <person name="Kim K.T."/>
            <person name="Jung K."/>
            <person name="Lee G.W."/>
            <person name="Oh S.K."/>
            <person name="Bae C."/>
            <person name="Kim S.B."/>
            <person name="Lee H.Y."/>
            <person name="Kim S.Y."/>
            <person name="Kim M.S."/>
            <person name="Kang B.C."/>
            <person name="Jo Y.D."/>
            <person name="Yang H.B."/>
            <person name="Jeong H.J."/>
            <person name="Kang W.H."/>
            <person name="Kwon J.K."/>
            <person name="Shin C."/>
            <person name="Lim J.Y."/>
            <person name="Park J.H."/>
            <person name="Huh J.H."/>
            <person name="Kim J.S."/>
            <person name="Kim B.D."/>
            <person name="Cohen O."/>
            <person name="Paran I."/>
            <person name="Suh M.C."/>
            <person name="Lee S.B."/>
            <person name="Kim Y.K."/>
            <person name="Shin Y."/>
            <person name="Noh S.J."/>
            <person name="Park J."/>
            <person name="Seo Y.S."/>
            <person name="Kwon S.Y."/>
            <person name="Kim H.A."/>
            <person name="Park J.M."/>
            <person name="Kim H.J."/>
            <person name="Choi S.B."/>
            <person name="Bosland P.W."/>
            <person name="Reeves G."/>
            <person name="Jo S.H."/>
            <person name="Lee B.W."/>
            <person name="Cho H.T."/>
            <person name="Choi H.S."/>
            <person name="Lee M.S."/>
            <person name="Yu Y."/>
            <person name="Do Choi Y."/>
            <person name="Park B.S."/>
            <person name="van Deynze A."/>
            <person name="Ashrafi H."/>
            <person name="Hill T."/>
            <person name="Kim W.T."/>
            <person name="Pai H.S."/>
            <person name="Ahn H.K."/>
            <person name="Yeam I."/>
            <person name="Giovannoni J.J."/>
            <person name="Rose J.K."/>
            <person name="Sorensen I."/>
            <person name="Lee S.J."/>
            <person name="Kim R.W."/>
            <person name="Choi I.Y."/>
            <person name="Choi B.S."/>
            <person name="Lim J.S."/>
            <person name="Lee Y.H."/>
            <person name="Choi D."/>
        </authorList>
    </citation>
    <scope>NUCLEOTIDE SEQUENCE [LARGE SCALE GENOMIC DNA]</scope>
    <source>
        <strain evidence="3">cv. CM334</strain>
    </source>
</reference>
<keyword evidence="1" id="KW-1133">Transmembrane helix</keyword>
<keyword evidence="3" id="KW-1185">Reference proteome</keyword>
<dbReference type="Proteomes" id="UP000222542">
    <property type="component" value="Unassembled WGS sequence"/>
</dbReference>
<dbReference type="SMR" id="A0A2G2YRV7"/>
<dbReference type="EMBL" id="AYRZ02000009">
    <property type="protein sequence ID" value="PHT72480.1"/>
    <property type="molecule type" value="Genomic_DNA"/>
</dbReference>
<comment type="caution">
    <text evidence="2">The sequence shown here is derived from an EMBL/GenBank/DDBJ whole genome shotgun (WGS) entry which is preliminary data.</text>
</comment>
<keyword evidence="1" id="KW-0812">Transmembrane</keyword>